<reference evidence="1" key="1">
    <citation type="submission" date="2018-05" db="EMBL/GenBank/DDBJ databases">
        <authorList>
            <person name="Lanie J.A."/>
            <person name="Ng W.-L."/>
            <person name="Kazmierczak K.M."/>
            <person name="Andrzejewski T.M."/>
            <person name="Davidsen T.M."/>
            <person name="Wayne K.J."/>
            <person name="Tettelin H."/>
            <person name="Glass J.I."/>
            <person name="Rusch D."/>
            <person name="Podicherti R."/>
            <person name="Tsui H.-C.T."/>
            <person name="Winkler M.E."/>
        </authorList>
    </citation>
    <scope>NUCLEOTIDE SEQUENCE</scope>
</reference>
<accession>A0A381VL86</accession>
<protein>
    <submittedName>
        <fullName evidence="1">Uncharacterized protein</fullName>
    </submittedName>
</protein>
<evidence type="ECO:0000313" key="1">
    <source>
        <dbReference type="EMBL" id="SVA41089.1"/>
    </source>
</evidence>
<dbReference type="EMBL" id="UINC01009159">
    <property type="protein sequence ID" value="SVA41089.1"/>
    <property type="molecule type" value="Genomic_DNA"/>
</dbReference>
<sequence>MVSNILWFVGLYNKVIKKAYNSASPKEYGGS</sequence>
<name>A0A381VL86_9ZZZZ</name>
<organism evidence="1">
    <name type="scientific">marine metagenome</name>
    <dbReference type="NCBI Taxonomy" id="408172"/>
    <lineage>
        <taxon>unclassified sequences</taxon>
        <taxon>metagenomes</taxon>
        <taxon>ecological metagenomes</taxon>
    </lineage>
</organism>
<dbReference type="AlphaFoldDB" id="A0A381VL86"/>
<gene>
    <name evidence="1" type="ORF">METZ01_LOCUS93943</name>
</gene>
<proteinExistence type="predicted"/>